<dbReference type="NCBIfam" id="TIGR02142">
    <property type="entry name" value="modC_ABC"/>
    <property type="match status" value="1"/>
</dbReference>
<feature type="domain" description="ABC transporter" evidence="10">
    <location>
        <begin position="1"/>
        <end position="227"/>
    </location>
</feature>
<evidence type="ECO:0000259" key="10">
    <source>
        <dbReference type="PROSITE" id="PS50893"/>
    </source>
</evidence>
<dbReference type="GO" id="GO:0140359">
    <property type="term" value="F:ABC-type transporter activity"/>
    <property type="evidence" value="ECO:0007669"/>
    <property type="project" value="InterPro"/>
</dbReference>
<dbReference type="AlphaFoldDB" id="A0A4V2PCN0"/>
<evidence type="ECO:0000259" key="11">
    <source>
        <dbReference type="PROSITE" id="PS51866"/>
    </source>
</evidence>
<dbReference type="InterPro" id="IPR027417">
    <property type="entry name" value="P-loop_NTPase"/>
</dbReference>
<dbReference type="Pfam" id="PF00005">
    <property type="entry name" value="ABC_tran"/>
    <property type="match status" value="1"/>
</dbReference>
<gene>
    <name evidence="12" type="ORF">EV694_0545</name>
</gene>
<dbReference type="PANTHER" id="PTHR43514:SF4">
    <property type="entry name" value="ABC TRANSPORTER I FAMILY MEMBER 10"/>
    <property type="match status" value="1"/>
</dbReference>
<dbReference type="NCBIfam" id="TIGR00638">
    <property type="entry name" value="Mop"/>
    <property type="match status" value="1"/>
</dbReference>
<keyword evidence="7" id="KW-1278">Translocase</keyword>
<keyword evidence="4" id="KW-0997">Cell inner membrane</keyword>
<evidence type="ECO:0000256" key="4">
    <source>
        <dbReference type="ARBA" id="ARBA00022519"/>
    </source>
</evidence>
<dbReference type="Gene3D" id="2.40.50.100">
    <property type="match status" value="1"/>
</dbReference>
<dbReference type="InterPro" id="IPR003593">
    <property type="entry name" value="AAA+_ATPase"/>
</dbReference>
<dbReference type="InterPro" id="IPR050334">
    <property type="entry name" value="Molybdenum_import_ModC"/>
</dbReference>
<dbReference type="NCBIfam" id="NF008355">
    <property type="entry name" value="PRK11144.1"/>
    <property type="match status" value="1"/>
</dbReference>
<dbReference type="PANTHER" id="PTHR43514">
    <property type="entry name" value="ABC TRANSPORTER I FAMILY MEMBER 10"/>
    <property type="match status" value="1"/>
</dbReference>
<keyword evidence="2" id="KW-1003">Cell membrane</keyword>
<sequence>MLQINVKKQLGAMLLDVNVTIPAQGVTAIFGLSGSGKSSLINLISGLLQPDEGKIILNQQVLVDDKQCLAVHKRHIGYVFQDARLFPHYKVKGNLLYGVKQRDKQKFKHIINLLGLEPLLSRYPNTLSGGEKQRVAIGRALLSDPEILLMDEPLSALDLPRKNELMAYLERLTKDINIPILYVTHSLDELVRLADQVILMQTGKVLAYEALENLWHNPLFSPWKQQDLEQRSVFCLPISYHHPLYNMTALALDGLNGQQRLWVKAIEQPIGNNVKVCINSSDVSLSLELPQHTSIRNILQGQINKIESKEDQVDIELNIAEHKIWASISKWSRQELKLQPQQWVYVLIKAVSVVK</sequence>
<accession>A0A4V2PCN0</accession>
<feature type="domain" description="Mop" evidence="11">
    <location>
        <begin position="292"/>
        <end position="355"/>
    </location>
</feature>
<evidence type="ECO:0000256" key="2">
    <source>
        <dbReference type="ARBA" id="ARBA00022475"/>
    </source>
</evidence>
<name>A0A4V2PCN0_9PAST</name>
<evidence type="ECO:0000256" key="3">
    <source>
        <dbReference type="ARBA" id="ARBA00022505"/>
    </source>
</evidence>
<dbReference type="Gene3D" id="3.40.50.300">
    <property type="entry name" value="P-loop containing nucleotide triphosphate hydrolases"/>
    <property type="match status" value="1"/>
</dbReference>
<dbReference type="InterPro" id="IPR004606">
    <property type="entry name" value="Mop_domain"/>
</dbReference>
<dbReference type="SUPFAM" id="SSF52540">
    <property type="entry name" value="P-loop containing nucleoside triphosphate hydrolases"/>
    <property type="match status" value="1"/>
</dbReference>
<protein>
    <submittedName>
        <fullName evidence="12">Molybdate transport system ATP-binding protein</fullName>
    </submittedName>
</protein>
<keyword evidence="5" id="KW-0547">Nucleotide-binding</keyword>
<dbReference type="OrthoDB" id="9802264at2"/>
<keyword evidence="8" id="KW-0472">Membrane</keyword>
<evidence type="ECO:0000313" key="13">
    <source>
        <dbReference type="Proteomes" id="UP000294702"/>
    </source>
</evidence>
<dbReference type="EMBL" id="SMFT01000001">
    <property type="protein sequence ID" value="TCK01906.1"/>
    <property type="molecule type" value="Genomic_DNA"/>
</dbReference>
<dbReference type="Pfam" id="PF03459">
    <property type="entry name" value="TOBE"/>
    <property type="match status" value="1"/>
</dbReference>
<evidence type="ECO:0000313" key="12">
    <source>
        <dbReference type="EMBL" id="TCK01906.1"/>
    </source>
</evidence>
<dbReference type="InterPro" id="IPR008995">
    <property type="entry name" value="Mo/tungstate-bd_C_term_dom"/>
</dbReference>
<dbReference type="GO" id="GO:0016020">
    <property type="term" value="C:membrane"/>
    <property type="evidence" value="ECO:0007669"/>
    <property type="project" value="InterPro"/>
</dbReference>
<dbReference type="InterPro" id="IPR003439">
    <property type="entry name" value="ABC_transporter-like_ATP-bd"/>
</dbReference>
<dbReference type="InterPro" id="IPR005116">
    <property type="entry name" value="Transp-assoc_OB_typ1"/>
</dbReference>
<evidence type="ECO:0000256" key="6">
    <source>
        <dbReference type="ARBA" id="ARBA00022840"/>
    </source>
</evidence>
<dbReference type="RefSeq" id="WP_132688861.1">
    <property type="nucleotide sequence ID" value="NZ_SMFT01000001.1"/>
</dbReference>
<dbReference type="SMART" id="SM00382">
    <property type="entry name" value="AAA"/>
    <property type="match status" value="1"/>
</dbReference>
<dbReference type="SUPFAM" id="SSF50331">
    <property type="entry name" value="MOP-like"/>
    <property type="match status" value="1"/>
</dbReference>
<dbReference type="PROSITE" id="PS51866">
    <property type="entry name" value="MOP"/>
    <property type="match status" value="1"/>
</dbReference>
<dbReference type="PROSITE" id="PS00211">
    <property type="entry name" value="ABC_TRANSPORTER_1"/>
    <property type="match status" value="1"/>
</dbReference>
<dbReference type="InterPro" id="IPR011868">
    <property type="entry name" value="ModC_ABC_ATP-bd"/>
</dbReference>
<dbReference type="InterPro" id="IPR017871">
    <property type="entry name" value="ABC_transporter-like_CS"/>
</dbReference>
<keyword evidence="1" id="KW-0813">Transport</keyword>
<evidence type="ECO:0000256" key="8">
    <source>
        <dbReference type="ARBA" id="ARBA00023136"/>
    </source>
</evidence>
<dbReference type="PROSITE" id="PS50893">
    <property type="entry name" value="ABC_TRANSPORTER_2"/>
    <property type="match status" value="1"/>
</dbReference>
<comment type="caution">
    <text evidence="12">The sequence shown here is derived from an EMBL/GenBank/DDBJ whole genome shotgun (WGS) entry which is preliminary data.</text>
</comment>
<evidence type="ECO:0000256" key="7">
    <source>
        <dbReference type="ARBA" id="ARBA00022967"/>
    </source>
</evidence>
<organism evidence="12 13">
    <name type="scientific">Volucribacter psittacicida</name>
    <dbReference type="NCBI Taxonomy" id="203482"/>
    <lineage>
        <taxon>Bacteria</taxon>
        <taxon>Pseudomonadati</taxon>
        <taxon>Pseudomonadota</taxon>
        <taxon>Gammaproteobacteria</taxon>
        <taxon>Pasteurellales</taxon>
        <taxon>Pasteurellaceae</taxon>
        <taxon>Volucribacter</taxon>
    </lineage>
</organism>
<dbReference type="GO" id="GO:0015098">
    <property type="term" value="F:molybdate ion transmembrane transporter activity"/>
    <property type="evidence" value="ECO:0007669"/>
    <property type="project" value="InterPro"/>
</dbReference>
<dbReference type="Proteomes" id="UP000294702">
    <property type="component" value="Unassembled WGS sequence"/>
</dbReference>
<dbReference type="GO" id="GO:0016887">
    <property type="term" value="F:ATP hydrolysis activity"/>
    <property type="evidence" value="ECO:0007669"/>
    <property type="project" value="InterPro"/>
</dbReference>
<dbReference type="GO" id="GO:0005524">
    <property type="term" value="F:ATP binding"/>
    <property type="evidence" value="ECO:0007669"/>
    <property type="project" value="UniProtKB-KW"/>
</dbReference>
<proteinExistence type="predicted"/>
<evidence type="ECO:0000256" key="5">
    <source>
        <dbReference type="ARBA" id="ARBA00022741"/>
    </source>
</evidence>
<keyword evidence="13" id="KW-1185">Reference proteome</keyword>
<evidence type="ECO:0000256" key="9">
    <source>
        <dbReference type="PROSITE-ProRule" id="PRU01213"/>
    </source>
</evidence>
<keyword evidence="6 12" id="KW-0067">ATP-binding</keyword>
<keyword evidence="3 9" id="KW-0500">Molybdenum</keyword>
<dbReference type="FunFam" id="3.40.50.300:FF:000634">
    <property type="entry name" value="Molybdenum import ATP-binding protein ModC"/>
    <property type="match status" value="1"/>
</dbReference>
<evidence type="ECO:0000256" key="1">
    <source>
        <dbReference type="ARBA" id="ARBA00022448"/>
    </source>
</evidence>
<reference evidence="12 13" key="1">
    <citation type="submission" date="2019-03" db="EMBL/GenBank/DDBJ databases">
        <title>Genomic Encyclopedia of Type Strains, Phase IV (KMG-IV): sequencing the most valuable type-strain genomes for metagenomic binning, comparative biology and taxonomic classification.</title>
        <authorList>
            <person name="Goeker M."/>
        </authorList>
    </citation>
    <scope>NUCLEOTIDE SEQUENCE [LARGE SCALE GENOMIC DNA]</scope>
    <source>
        <strain evidence="12 13">DSM 15534</strain>
    </source>
</reference>